<evidence type="ECO:0000256" key="5">
    <source>
        <dbReference type="SAM" id="MobiDB-lite"/>
    </source>
</evidence>
<keyword evidence="4" id="KW-0874">Quinone</keyword>
<evidence type="ECO:0000256" key="1">
    <source>
        <dbReference type="ARBA" id="ARBA00005698"/>
    </source>
</evidence>
<dbReference type="NCBIfam" id="NF005164">
    <property type="entry name" value="PRK06638.1-4"/>
    <property type="match status" value="1"/>
</dbReference>
<dbReference type="PANTHER" id="PTHR33269:SF17">
    <property type="entry name" value="NADH-UBIQUINONE OXIDOREDUCTASE CHAIN 6"/>
    <property type="match status" value="1"/>
</dbReference>
<dbReference type="RefSeq" id="WP_012824809.1">
    <property type="nucleotide sequence ID" value="NC_013422.1"/>
</dbReference>
<accession>D0L254</accession>
<keyword evidence="4" id="KW-0472">Membrane</keyword>
<dbReference type="InterPro" id="IPR001457">
    <property type="entry name" value="NADH_UbQ/plastoQ_OxRdtase_su6"/>
</dbReference>
<feature type="compositionally biased region" description="Basic and acidic residues" evidence="5">
    <location>
        <begin position="206"/>
        <end position="219"/>
    </location>
</feature>
<dbReference type="HOGENOM" id="CLU_085957_5_0_6"/>
<gene>
    <name evidence="6" type="ordered locus">Hneap_1955</name>
</gene>
<dbReference type="EC" id="7.1.1.-" evidence="4"/>
<sequence length="219" mass="23954">MTLYQFLFYVFASSAVISAIRVVTVKNPVHAALFLVLTFFTTSLTWILMEAEFLGIVLLLVYVGAVMVLFLFVVMMLDINLAPLREGFVRNLPVGVFVALVMVIELGLIVGSHAFGLANYPAPTAAAAGTSNTLALGSVLYTEYVYPFEIAAFILLVAIVAAISLAHRKREGVLYQNIDQQVKVNRDDRVRMVKMVSSTPVVSEADDGKSNSSGEKRRD</sequence>
<protein>
    <recommendedName>
        <fullName evidence="2 4">NADH-quinone oxidoreductase subunit J</fullName>
        <ecNumber evidence="4">7.1.1.-</ecNumber>
    </recommendedName>
</protein>
<dbReference type="PANTHER" id="PTHR33269">
    <property type="entry name" value="NADH-UBIQUINONE OXIDOREDUCTASE CHAIN 6"/>
    <property type="match status" value="1"/>
</dbReference>
<evidence type="ECO:0000256" key="4">
    <source>
        <dbReference type="RuleBase" id="RU004429"/>
    </source>
</evidence>
<comment type="subcellular location">
    <subcellularLocation>
        <location evidence="4">Cell membrane</location>
        <topology evidence="4">Multi-pass membrane protein</topology>
    </subcellularLocation>
</comment>
<reference evidence="6 7" key="1">
    <citation type="submission" date="2009-10" db="EMBL/GenBank/DDBJ databases">
        <title>Complete sequence of Halothiobacillus neapolitanus c2.</title>
        <authorList>
            <consortium name="US DOE Joint Genome Institute"/>
            <person name="Lucas S."/>
            <person name="Copeland A."/>
            <person name="Lapidus A."/>
            <person name="Glavina del Rio T."/>
            <person name="Tice H."/>
            <person name="Bruce D."/>
            <person name="Goodwin L."/>
            <person name="Pitluck S."/>
            <person name="Davenport K."/>
            <person name="Brettin T."/>
            <person name="Detter J.C."/>
            <person name="Han C."/>
            <person name="Tapia R."/>
            <person name="Larimer F."/>
            <person name="Land M."/>
            <person name="Hauser L."/>
            <person name="Kyrpides N."/>
            <person name="Mikhailova N."/>
            <person name="Kerfeld C."/>
            <person name="Cannon G."/>
            <person name="Heinhort S."/>
        </authorList>
    </citation>
    <scope>NUCLEOTIDE SEQUENCE [LARGE SCALE GENOMIC DNA]</scope>
    <source>
        <strain evidence="7">ATCC 23641 / c2</strain>
    </source>
</reference>
<proteinExistence type="inferred from homology"/>
<keyword evidence="7" id="KW-1185">Reference proteome</keyword>
<dbReference type="GO" id="GO:0008137">
    <property type="term" value="F:NADH dehydrogenase (ubiquinone) activity"/>
    <property type="evidence" value="ECO:0007669"/>
    <property type="project" value="UniProtKB-UniRule"/>
</dbReference>
<evidence type="ECO:0000256" key="2">
    <source>
        <dbReference type="ARBA" id="ARBA00019907"/>
    </source>
</evidence>
<dbReference type="AlphaFoldDB" id="D0L254"/>
<dbReference type="GO" id="GO:0048038">
    <property type="term" value="F:quinone binding"/>
    <property type="evidence" value="ECO:0007669"/>
    <property type="project" value="UniProtKB-UniRule"/>
</dbReference>
<dbReference type="Pfam" id="PF00499">
    <property type="entry name" value="Oxidored_q3"/>
    <property type="match status" value="1"/>
</dbReference>
<evidence type="ECO:0000256" key="3">
    <source>
        <dbReference type="ARBA" id="ARBA00025811"/>
    </source>
</evidence>
<dbReference type="Gene3D" id="1.20.120.1200">
    <property type="entry name" value="NADH-ubiquinone/plastoquinone oxidoreductase chain 6, subunit NuoJ"/>
    <property type="match status" value="1"/>
</dbReference>
<comment type="similarity">
    <text evidence="1 4">Belongs to the complex I subunit 6 family.</text>
</comment>
<organism evidence="6 7">
    <name type="scientific">Halothiobacillus neapolitanus (strain ATCC 23641 / DSM 15147 / CIP 104769 / NCIMB 8539 / c2)</name>
    <name type="common">Thiobacillus neapolitanus</name>
    <dbReference type="NCBI Taxonomy" id="555778"/>
    <lineage>
        <taxon>Bacteria</taxon>
        <taxon>Pseudomonadati</taxon>
        <taxon>Pseudomonadota</taxon>
        <taxon>Gammaproteobacteria</taxon>
        <taxon>Chromatiales</taxon>
        <taxon>Halothiobacillaceae</taxon>
        <taxon>Halothiobacillus</taxon>
    </lineage>
</organism>
<dbReference type="EMBL" id="CP001801">
    <property type="protein sequence ID" value="ACX96777.1"/>
    <property type="molecule type" value="Genomic_DNA"/>
</dbReference>
<name>D0L254_HALNC</name>
<dbReference type="Proteomes" id="UP000009102">
    <property type="component" value="Chromosome"/>
</dbReference>
<evidence type="ECO:0000313" key="7">
    <source>
        <dbReference type="Proteomes" id="UP000009102"/>
    </source>
</evidence>
<keyword evidence="4" id="KW-1003">Cell membrane</keyword>
<dbReference type="OrthoDB" id="9795409at2"/>
<keyword evidence="4" id="KW-0520">NAD</keyword>
<dbReference type="STRING" id="555778.Hneap_1955"/>
<feature type="region of interest" description="Disordered" evidence="5">
    <location>
        <begin position="199"/>
        <end position="219"/>
    </location>
</feature>
<comment type="subunit">
    <text evidence="3">Composed of 13 different subunits. Subunits NuoA, H, J, K, L, M, N constitute the membrane sector of the complex.</text>
</comment>
<dbReference type="KEGG" id="hna:Hneap_1955"/>
<keyword evidence="6" id="KW-0830">Ubiquinone</keyword>
<dbReference type="GO" id="GO:0005886">
    <property type="term" value="C:plasma membrane"/>
    <property type="evidence" value="ECO:0007669"/>
    <property type="project" value="UniProtKB-SubCell"/>
</dbReference>
<dbReference type="InterPro" id="IPR042106">
    <property type="entry name" value="Nuo/plastoQ_OxRdtase_6_NuoJ"/>
</dbReference>
<comment type="function">
    <text evidence="4">NDH-1 shuttles electrons from NADH, via FMN and iron-sulfur (Fe-S) centers, to quinones in the respiratory chain. Couples the redox reaction to proton translocation (for every two electrons transferred, four hydrogen ions are translocated across the cytoplasmic membrane), and thus conserves the redox energy in a proton gradient.</text>
</comment>
<dbReference type="eggNOG" id="COG0839">
    <property type="taxonomic scope" value="Bacteria"/>
</dbReference>
<comment type="catalytic activity">
    <reaction evidence="4">
        <text>a quinone + NADH + 5 H(+)(in) = a quinol + NAD(+) + 4 H(+)(out)</text>
        <dbReference type="Rhea" id="RHEA:57888"/>
        <dbReference type="ChEBI" id="CHEBI:15378"/>
        <dbReference type="ChEBI" id="CHEBI:24646"/>
        <dbReference type="ChEBI" id="CHEBI:57540"/>
        <dbReference type="ChEBI" id="CHEBI:57945"/>
        <dbReference type="ChEBI" id="CHEBI:132124"/>
    </reaction>
</comment>
<evidence type="ECO:0000313" key="6">
    <source>
        <dbReference type="EMBL" id="ACX96777.1"/>
    </source>
</evidence>